<gene>
    <name evidence="1" type="ORF">O6H91_12G023400</name>
</gene>
<reference evidence="2" key="1">
    <citation type="journal article" date="2024" name="Proc. Natl. Acad. Sci. U.S.A.">
        <title>Extraordinary preservation of gene collinearity over three hundred million years revealed in homosporous lycophytes.</title>
        <authorList>
            <person name="Li C."/>
            <person name="Wickell D."/>
            <person name="Kuo L.Y."/>
            <person name="Chen X."/>
            <person name="Nie B."/>
            <person name="Liao X."/>
            <person name="Peng D."/>
            <person name="Ji J."/>
            <person name="Jenkins J."/>
            <person name="Williams M."/>
            <person name="Shu S."/>
            <person name="Plott C."/>
            <person name="Barry K."/>
            <person name="Rajasekar S."/>
            <person name="Grimwood J."/>
            <person name="Han X."/>
            <person name="Sun S."/>
            <person name="Hou Z."/>
            <person name="He W."/>
            <person name="Dai G."/>
            <person name="Sun C."/>
            <person name="Schmutz J."/>
            <person name="Leebens-Mack J.H."/>
            <person name="Li F.W."/>
            <person name="Wang L."/>
        </authorList>
    </citation>
    <scope>NUCLEOTIDE SEQUENCE [LARGE SCALE GENOMIC DNA]</scope>
    <source>
        <strain evidence="2">cv. PW_Plant_1</strain>
    </source>
</reference>
<dbReference type="Proteomes" id="UP001162992">
    <property type="component" value="Chromosome 12"/>
</dbReference>
<comment type="caution">
    <text evidence="1">The sequence shown here is derived from an EMBL/GenBank/DDBJ whole genome shotgun (WGS) entry which is preliminary data.</text>
</comment>
<dbReference type="EMBL" id="CM055103">
    <property type="protein sequence ID" value="KAJ7535228.1"/>
    <property type="molecule type" value="Genomic_DNA"/>
</dbReference>
<name>A0ACC2BZL7_DIPCM</name>
<organism evidence="1 2">
    <name type="scientific">Diphasiastrum complanatum</name>
    <name type="common">Issler's clubmoss</name>
    <name type="synonym">Lycopodium complanatum</name>
    <dbReference type="NCBI Taxonomy" id="34168"/>
    <lineage>
        <taxon>Eukaryota</taxon>
        <taxon>Viridiplantae</taxon>
        <taxon>Streptophyta</taxon>
        <taxon>Embryophyta</taxon>
        <taxon>Tracheophyta</taxon>
        <taxon>Lycopodiopsida</taxon>
        <taxon>Lycopodiales</taxon>
        <taxon>Lycopodiaceae</taxon>
        <taxon>Lycopodioideae</taxon>
        <taxon>Diphasiastrum</taxon>
    </lineage>
</organism>
<protein>
    <submittedName>
        <fullName evidence="1">Uncharacterized protein</fullName>
    </submittedName>
</protein>
<evidence type="ECO:0000313" key="2">
    <source>
        <dbReference type="Proteomes" id="UP001162992"/>
    </source>
</evidence>
<proteinExistence type="predicted"/>
<accession>A0ACC2BZL7</accession>
<sequence length="498" mass="54775">MEELPDEVVSNIFGRISSSSGRNTVALVCSRFYDLERCQRDHLRVGCGLHPARPALRSLCSRFPFLTTVEVLYAGWMSKLGKQVDDEGLTILATHCTYLRDLSLSFCSFITDVGLSNLAGCSRLTALRLNFTPGITGRGLLSLVAGCKKISILHLTRCLNVSSVEWLEFLGHHGNLESLAIRNCRGIGEGDLAKLGPGGWGKLQELVFEVDANHRYMKVFGHLAAESSCHHFHTDCAALRVLSFTNCLTTPGRGLACVLVKCQALTELHLDMCIGLRDDDLVPLARNSPFLRSLSLRIPSDFSMSIRLCSPPRLTDSSLKAIARHCSYLEKVAISFADGEFPLFSSFTVEGILALVEGCSFLRVLVLDRAYSFNDSGMEALCFSQSLEVLELVQCQEVSDEGLKCIRSSNLKDIRLCRCLGISNAGFSSLIGFRSLDMLRVEDCPQITKEGIEGSAKVHICKFVLQNTAGYESVSWSQSSLSILNGFDSVKAKFMRLL</sequence>
<evidence type="ECO:0000313" key="1">
    <source>
        <dbReference type="EMBL" id="KAJ7535228.1"/>
    </source>
</evidence>
<keyword evidence="2" id="KW-1185">Reference proteome</keyword>